<protein>
    <recommendedName>
        <fullName evidence="2">DUF4136 domain-containing protein</fullName>
    </recommendedName>
</protein>
<dbReference type="PROSITE" id="PS51257">
    <property type="entry name" value="PROKAR_LIPOPROTEIN"/>
    <property type="match status" value="1"/>
</dbReference>
<feature type="domain" description="DUF4136" evidence="2">
    <location>
        <begin position="28"/>
        <end position="189"/>
    </location>
</feature>
<evidence type="ECO:0000259" key="2">
    <source>
        <dbReference type="Pfam" id="PF13590"/>
    </source>
</evidence>
<name>A0A1W6LHJ6_9BURK</name>
<dbReference type="STRING" id="946333.A4W93_02930"/>
<dbReference type="InterPro" id="IPR025411">
    <property type="entry name" value="DUF4136"/>
</dbReference>
<reference evidence="3 4" key="1">
    <citation type="submission" date="2016-04" db="EMBL/GenBank/DDBJ databases">
        <title>Complete genome sequence of natural rubber-degrading, novel Gram-negative bacterium, Rhizobacter gummiphilus strain NS21.</title>
        <authorList>
            <person name="Tabata M."/>
            <person name="Kasai D."/>
            <person name="Fukuda M."/>
        </authorList>
    </citation>
    <scope>NUCLEOTIDE SEQUENCE [LARGE SCALE GENOMIC DNA]</scope>
    <source>
        <strain evidence="3 4">NS21</strain>
    </source>
</reference>
<feature type="chain" id="PRO_5030037135" description="DUF4136 domain-containing protein" evidence="1">
    <location>
        <begin position="19"/>
        <end position="204"/>
    </location>
</feature>
<dbReference type="AlphaFoldDB" id="A0A1W6LHJ6"/>
<evidence type="ECO:0000313" key="3">
    <source>
        <dbReference type="EMBL" id="ARN23698.1"/>
    </source>
</evidence>
<dbReference type="EMBL" id="CP015118">
    <property type="protein sequence ID" value="ARN23698.1"/>
    <property type="molecule type" value="Genomic_DNA"/>
</dbReference>
<sequence length="204" mass="22537">MKTTLPALLAVATLAGCAGMNTIESDVSTFSKWPVDRKPSTYAFERLPSQQARAKEQDRLEAVARAAVEASGFQPATDPATADVTVQLGARASRMDRSPYDDPLWWRGGLYYGRYGRYPYAGPYWGPYYGPGLAYRFDAPRYDREVVVLIRDRQSGEPLYEARAENDGNTPGSKNLLAAMFRAAMMDFPSTGVNPRRVAVPLSP</sequence>
<gene>
    <name evidence="3" type="ORF">A4W93_02930</name>
</gene>
<dbReference type="Proteomes" id="UP000193427">
    <property type="component" value="Chromosome"/>
</dbReference>
<accession>A0A1W6LHJ6</accession>
<dbReference type="Gene3D" id="3.30.160.670">
    <property type="match status" value="1"/>
</dbReference>
<evidence type="ECO:0000256" key="1">
    <source>
        <dbReference type="SAM" id="SignalP"/>
    </source>
</evidence>
<evidence type="ECO:0000313" key="4">
    <source>
        <dbReference type="Proteomes" id="UP000193427"/>
    </source>
</evidence>
<dbReference type="KEGG" id="rgu:A4W93_02930"/>
<proteinExistence type="predicted"/>
<dbReference type="Pfam" id="PF13590">
    <property type="entry name" value="DUF4136"/>
    <property type="match status" value="1"/>
</dbReference>
<keyword evidence="4" id="KW-1185">Reference proteome</keyword>
<organism evidence="3 4">
    <name type="scientific">Piscinibacter gummiphilus</name>
    <dbReference type="NCBI Taxonomy" id="946333"/>
    <lineage>
        <taxon>Bacteria</taxon>
        <taxon>Pseudomonadati</taxon>
        <taxon>Pseudomonadota</taxon>
        <taxon>Betaproteobacteria</taxon>
        <taxon>Burkholderiales</taxon>
        <taxon>Sphaerotilaceae</taxon>
        <taxon>Piscinibacter</taxon>
    </lineage>
</organism>
<keyword evidence="1" id="KW-0732">Signal</keyword>
<feature type="signal peptide" evidence="1">
    <location>
        <begin position="1"/>
        <end position="18"/>
    </location>
</feature>
<dbReference type="OrthoDB" id="8687009at2"/>